<dbReference type="SUPFAM" id="SSF53098">
    <property type="entry name" value="Ribonuclease H-like"/>
    <property type="match status" value="1"/>
</dbReference>
<protein>
    <submittedName>
        <fullName evidence="2">Transposase</fullName>
    </submittedName>
</protein>
<dbReference type="Pfam" id="PF00665">
    <property type="entry name" value="rve"/>
    <property type="match status" value="1"/>
</dbReference>
<keyword evidence="3" id="KW-1185">Reference proteome</keyword>
<dbReference type="Proteomes" id="UP000069773">
    <property type="component" value="Unassembled WGS sequence"/>
</dbReference>
<dbReference type="EMBL" id="BCTA01000018">
    <property type="protein sequence ID" value="GAT07975.1"/>
    <property type="molecule type" value="Genomic_DNA"/>
</dbReference>
<comment type="caution">
    <text evidence="2">The sequence shown here is derived from an EMBL/GenBank/DDBJ whole genome shotgun (WGS) entry which is preliminary data.</text>
</comment>
<gene>
    <name evidence="2" type="ORF">RMCN_1108</name>
</gene>
<name>A0ABQ0KER8_MYCNV</name>
<proteinExistence type="predicted"/>
<accession>A0ABQ0KER8</accession>
<dbReference type="InterPro" id="IPR012337">
    <property type="entry name" value="RNaseH-like_sf"/>
</dbReference>
<reference evidence="2 3" key="1">
    <citation type="journal article" date="2016" name="Genome Announc.">
        <title>Draft Genome Sequences of Five Rapidly Growing Mycobacterium Species, M. thermoresistibile, M. fortuitum subsp. acetamidolyticum, M. canariasense, M. brisbanense, and M. novocastrense.</title>
        <authorList>
            <person name="Katahira K."/>
            <person name="Ogura Y."/>
            <person name="Gotoh Y."/>
            <person name="Hayashi T."/>
        </authorList>
    </citation>
    <scope>NUCLEOTIDE SEQUENCE [LARGE SCALE GENOMIC DNA]</scope>
    <source>
        <strain evidence="2 3">JCM18114</strain>
    </source>
</reference>
<dbReference type="InterPro" id="IPR036397">
    <property type="entry name" value="RNaseH_sf"/>
</dbReference>
<dbReference type="PANTHER" id="PTHR35004">
    <property type="entry name" value="TRANSPOSASE RV3428C-RELATED"/>
    <property type="match status" value="1"/>
</dbReference>
<dbReference type="InterPro" id="IPR001584">
    <property type="entry name" value="Integrase_cat-core"/>
</dbReference>
<evidence type="ECO:0000259" key="1">
    <source>
        <dbReference type="PROSITE" id="PS50994"/>
    </source>
</evidence>
<evidence type="ECO:0000313" key="3">
    <source>
        <dbReference type="Proteomes" id="UP000069773"/>
    </source>
</evidence>
<evidence type="ECO:0000313" key="2">
    <source>
        <dbReference type="EMBL" id="GAT07975.1"/>
    </source>
</evidence>
<organism evidence="2 3">
    <name type="scientific">Mycolicibacterium novocastrense</name>
    <name type="common">Mycobacterium novocastrense</name>
    <dbReference type="NCBI Taxonomy" id="59813"/>
    <lineage>
        <taxon>Bacteria</taxon>
        <taxon>Bacillati</taxon>
        <taxon>Actinomycetota</taxon>
        <taxon>Actinomycetes</taxon>
        <taxon>Mycobacteriales</taxon>
        <taxon>Mycobacteriaceae</taxon>
        <taxon>Mycolicibacterium</taxon>
    </lineage>
</organism>
<dbReference type="PANTHER" id="PTHR35004:SF8">
    <property type="entry name" value="TRANSPOSASE RV3428C-RELATED"/>
    <property type="match status" value="1"/>
</dbReference>
<feature type="domain" description="Integrase catalytic" evidence="1">
    <location>
        <begin position="1"/>
        <end position="161"/>
    </location>
</feature>
<dbReference type="Gene3D" id="3.30.420.10">
    <property type="entry name" value="Ribonuclease H-like superfamily/Ribonuclease H"/>
    <property type="match status" value="1"/>
</dbReference>
<sequence length="164" mass="18376">MWVDPAAAKRVAVWALVMVLASSRHLFVRPVSRMNQTTWCAFHVAAFEFFGGVPARLVCDNLKTGVDKLDLYDTQINRTHAELAVHYGTLIDSTRAFKPEDKSRVERPMTYVRNSFWCGRQFASVAAMQADGERWSVEVADTRKSRALEGAAPCGGSRPSKLKR</sequence>
<dbReference type="PROSITE" id="PS50994">
    <property type="entry name" value="INTEGRASE"/>
    <property type="match status" value="1"/>
</dbReference>